<dbReference type="Pfam" id="PF03572">
    <property type="entry name" value="Peptidase_S41"/>
    <property type="match status" value="1"/>
</dbReference>
<dbReference type="Pfam" id="PF17804">
    <property type="entry name" value="TSP_NTD"/>
    <property type="match status" value="1"/>
</dbReference>
<dbReference type="Gene3D" id="2.30.42.10">
    <property type="match status" value="1"/>
</dbReference>
<dbReference type="Pfam" id="PF11818">
    <property type="entry name" value="DUF3340"/>
    <property type="match status" value="1"/>
</dbReference>
<keyword evidence="3 5" id="KW-0378">Hydrolase</keyword>
<dbReference type="RefSeq" id="WP_188447893.1">
    <property type="nucleotide sequence ID" value="NZ_BMFO01000001.1"/>
</dbReference>
<dbReference type="PROSITE" id="PS50106">
    <property type="entry name" value="PDZ"/>
    <property type="match status" value="1"/>
</dbReference>
<evidence type="ECO:0000256" key="2">
    <source>
        <dbReference type="ARBA" id="ARBA00022670"/>
    </source>
</evidence>
<dbReference type="GO" id="GO:0006508">
    <property type="term" value="P:proteolysis"/>
    <property type="evidence" value="ECO:0007669"/>
    <property type="project" value="UniProtKB-KW"/>
</dbReference>
<dbReference type="SUPFAM" id="SSF50156">
    <property type="entry name" value="PDZ domain-like"/>
    <property type="match status" value="1"/>
</dbReference>
<keyword evidence="4 5" id="KW-0720">Serine protease</keyword>
<reference evidence="8" key="2">
    <citation type="submission" date="2020-09" db="EMBL/GenBank/DDBJ databases">
        <authorList>
            <person name="Sun Q."/>
            <person name="Zhou Y."/>
        </authorList>
    </citation>
    <scope>NUCLEOTIDE SEQUENCE</scope>
    <source>
        <strain evidence="8">CGMCC 1.12726</strain>
    </source>
</reference>
<comment type="similarity">
    <text evidence="1 5">Belongs to the peptidase S41A family.</text>
</comment>
<evidence type="ECO:0000313" key="8">
    <source>
        <dbReference type="EMBL" id="GGF88143.1"/>
    </source>
</evidence>
<evidence type="ECO:0000256" key="6">
    <source>
        <dbReference type="SAM" id="SignalP"/>
    </source>
</evidence>
<dbReference type="AlphaFoldDB" id="A0A917CGG0"/>
<dbReference type="GO" id="GO:0030288">
    <property type="term" value="C:outer membrane-bounded periplasmic space"/>
    <property type="evidence" value="ECO:0007669"/>
    <property type="project" value="TreeGrafter"/>
</dbReference>
<dbReference type="InterPro" id="IPR004447">
    <property type="entry name" value="Peptidase_S41A"/>
</dbReference>
<dbReference type="PANTHER" id="PTHR32060">
    <property type="entry name" value="TAIL-SPECIFIC PROTEASE"/>
    <property type="match status" value="1"/>
</dbReference>
<dbReference type="EMBL" id="BMFO01000001">
    <property type="protein sequence ID" value="GGF88143.1"/>
    <property type="molecule type" value="Genomic_DNA"/>
</dbReference>
<feature type="chain" id="PRO_5037274012" evidence="6">
    <location>
        <begin position="21"/>
        <end position="719"/>
    </location>
</feature>
<reference evidence="8" key="1">
    <citation type="journal article" date="2014" name="Int. J. Syst. Evol. Microbiol.">
        <title>Complete genome sequence of Corynebacterium casei LMG S-19264T (=DSM 44701T), isolated from a smear-ripened cheese.</title>
        <authorList>
            <consortium name="US DOE Joint Genome Institute (JGI-PGF)"/>
            <person name="Walter F."/>
            <person name="Albersmeier A."/>
            <person name="Kalinowski J."/>
            <person name="Ruckert C."/>
        </authorList>
    </citation>
    <scope>NUCLEOTIDE SEQUENCE</scope>
    <source>
        <strain evidence="8">CGMCC 1.12726</strain>
    </source>
</reference>
<dbReference type="NCBIfam" id="TIGR00225">
    <property type="entry name" value="prc"/>
    <property type="match status" value="1"/>
</dbReference>
<dbReference type="SUPFAM" id="SSF52096">
    <property type="entry name" value="ClpP/crotonase"/>
    <property type="match status" value="1"/>
</dbReference>
<dbReference type="Gene3D" id="3.90.226.10">
    <property type="entry name" value="2-enoyl-CoA Hydratase, Chain A, domain 1"/>
    <property type="match status" value="1"/>
</dbReference>
<dbReference type="PANTHER" id="PTHR32060:SF22">
    <property type="entry name" value="CARBOXYL-TERMINAL-PROCESSING PEPTIDASE 3, CHLOROPLASTIC"/>
    <property type="match status" value="1"/>
</dbReference>
<dbReference type="CDD" id="cd07560">
    <property type="entry name" value="Peptidase_S41_CPP"/>
    <property type="match status" value="1"/>
</dbReference>
<protein>
    <submittedName>
        <fullName evidence="8">Tail-specific protease</fullName>
    </submittedName>
</protein>
<accession>A0A917CGG0</accession>
<evidence type="ECO:0000256" key="4">
    <source>
        <dbReference type="ARBA" id="ARBA00022825"/>
    </source>
</evidence>
<dbReference type="Proteomes" id="UP000632858">
    <property type="component" value="Unassembled WGS sequence"/>
</dbReference>
<dbReference type="InterPro" id="IPR001478">
    <property type="entry name" value="PDZ"/>
</dbReference>
<evidence type="ECO:0000313" key="9">
    <source>
        <dbReference type="Proteomes" id="UP000632858"/>
    </source>
</evidence>
<dbReference type="GO" id="GO:0008236">
    <property type="term" value="F:serine-type peptidase activity"/>
    <property type="evidence" value="ECO:0007669"/>
    <property type="project" value="UniProtKB-KW"/>
</dbReference>
<dbReference type="FunFam" id="3.90.226.10:FF:000090">
    <property type="entry name" value="Tail-specific protease"/>
    <property type="match status" value="1"/>
</dbReference>
<evidence type="ECO:0000256" key="5">
    <source>
        <dbReference type="RuleBase" id="RU004404"/>
    </source>
</evidence>
<keyword evidence="6" id="KW-0732">Signal</keyword>
<dbReference type="SMART" id="SM00228">
    <property type="entry name" value="PDZ"/>
    <property type="match status" value="1"/>
</dbReference>
<organism evidence="8 9">
    <name type="scientific">Arenimonas maotaiensis</name>
    <dbReference type="NCBI Taxonomy" id="1446479"/>
    <lineage>
        <taxon>Bacteria</taxon>
        <taxon>Pseudomonadati</taxon>
        <taxon>Pseudomonadota</taxon>
        <taxon>Gammaproteobacteria</taxon>
        <taxon>Lysobacterales</taxon>
        <taxon>Lysobacteraceae</taxon>
        <taxon>Arenimonas</taxon>
    </lineage>
</organism>
<gene>
    <name evidence="8" type="primary">prc</name>
    <name evidence="8" type="ORF">GCM10010960_07550</name>
</gene>
<dbReference type="GO" id="GO:0007165">
    <property type="term" value="P:signal transduction"/>
    <property type="evidence" value="ECO:0007669"/>
    <property type="project" value="TreeGrafter"/>
</dbReference>
<keyword evidence="9" id="KW-1185">Reference proteome</keyword>
<evidence type="ECO:0000256" key="1">
    <source>
        <dbReference type="ARBA" id="ARBA00009179"/>
    </source>
</evidence>
<proteinExistence type="inferred from homology"/>
<dbReference type="SMART" id="SM00245">
    <property type="entry name" value="TSPc"/>
    <property type="match status" value="1"/>
</dbReference>
<dbReference type="InterPro" id="IPR036034">
    <property type="entry name" value="PDZ_sf"/>
</dbReference>
<dbReference type="Pfam" id="PF00595">
    <property type="entry name" value="PDZ"/>
    <property type="match status" value="1"/>
</dbReference>
<name>A0A917CGG0_9GAMM</name>
<comment type="caution">
    <text evidence="8">The sequence shown here is derived from an EMBL/GenBank/DDBJ whole genome shotgun (WGS) entry which is preliminary data.</text>
</comment>
<feature type="domain" description="PDZ" evidence="7">
    <location>
        <begin position="238"/>
        <end position="315"/>
    </location>
</feature>
<keyword evidence="2 5" id="KW-0645">Protease</keyword>
<dbReference type="InterPro" id="IPR029045">
    <property type="entry name" value="ClpP/crotonase-like_dom_sf"/>
</dbReference>
<evidence type="ECO:0000259" key="7">
    <source>
        <dbReference type="PROSITE" id="PS50106"/>
    </source>
</evidence>
<dbReference type="GO" id="GO:0004175">
    <property type="term" value="F:endopeptidase activity"/>
    <property type="evidence" value="ECO:0007669"/>
    <property type="project" value="TreeGrafter"/>
</dbReference>
<dbReference type="InterPro" id="IPR040573">
    <property type="entry name" value="TSP_N"/>
</dbReference>
<feature type="signal peptide" evidence="6">
    <location>
        <begin position="1"/>
        <end position="20"/>
    </location>
</feature>
<dbReference type="InterPro" id="IPR005151">
    <property type="entry name" value="Tail-specific_protease"/>
</dbReference>
<dbReference type="CDD" id="cd06782">
    <property type="entry name" value="cpPDZ_CPP-like"/>
    <property type="match status" value="1"/>
</dbReference>
<sequence length="719" mass="79810">MKKRYVLALTALLPLAIAFAANQGRSTTPESELVPTEAQALTGNLVYQLLSGSNYAYKTLPLDDALSADIFDNYLESLDGNKLFFTAADIARFEAYRSRMDDAIRDRELDPAFEIFKTYLIRVDQRVAHARGLLKQEFDFSAAETYRYDREDAAWAKDTAELDALWRQSVKNDVLRLKLAGRPMAEIRTTLDKRYAQLSERLHQLRGDDVFENFMNAYGSAIDPHTSYMSPRSADNFNMTMKLSLEGVGAVLQAQDEYVVFRTIMPGSPAEKSGQIKTGDRVLAVGQGESGPMVDVVGWRIDDVVAKIRGAKGTVVRLDVQSADEGPDGPRKIVRIVRDKVKLEEQAASRRIIETGGKRIGVIELPTFYLDFEAARRGDPDVRSATSDVRKLLTELKAENVDGVVVDLRDNGGGSLIEAVELTGLFIERGPVLQVRNANGEVEVESDEDAAVAWTGPLAVLVNRSSASASEIFAAAIQDYGRGLIIGEPTFGKGTVQTLVDLDRFPRRKDIQFGQLKMTVAQFFRIDGGTTQNAAVTPDVPFPVSVDASEYGESTFDNALPYTRIAAAEYARLGSFQAILPQLIERHGKRVAADREFSWWMQDVALFKAERDKKSVSLNEAERIRERDERKARREARDAERKTLGLKSVAVDDRDDGLQADERRISEQVAQEKAAKELPDPLRDESAAILADAIGLLETDKPLLTRVFPKSASATRWTE</sequence>
<evidence type="ECO:0000256" key="3">
    <source>
        <dbReference type="ARBA" id="ARBA00022801"/>
    </source>
</evidence>
<dbReference type="InterPro" id="IPR020992">
    <property type="entry name" value="Tail_Prtase_C"/>
</dbReference>